<dbReference type="EMBL" id="SRSF01000004">
    <property type="protein sequence ID" value="THH39404.1"/>
    <property type="molecule type" value="Genomic_DNA"/>
</dbReference>
<dbReference type="Pfam" id="PF19268">
    <property type="entry name" value="CIS_TMP"/>
    <property type="match status" value="2"/>
</dbReference>
<evidence type="ECO:0000313" key="2">
    <source>
        <dbReference type="Proteomes" id="UP000308528"/>
    </source>
</evidence>
<comment type="caution">
    <text evidence="1">The sequence shown here is derived from an EMBL/GenBank/DDBJ whole genome shotgun (WGS) entry which is preliminary data.</text>
</comment>
<proteinExistence type="predicted"/>
<gene>
    <name evidence="1" type="ORF">E4021_11665</name>
</gene>
<keyword evidence="2" id="KW-1185">Reference proteome</keyword>
<name>A0A4S4NI45_9BACT</name>
<dbReference type="RefSeq" id="WP_136459537.1">
    <property type="nucleotide sequence ID" value="NZ_SRSF01000004.1"/>
</dbReference>
<accession>A0A4S4NI45</accession>
<reference evidence="1 2" key="1">
    <citation type="submission" date="2019-04" db="EMBL/GenBank/DDBJ databases">
        <title>Lewinella litorea sp. nov., isolated from a marine sand.</title>
        <authorList>
            <person name="Yoon J.-H."/>
        </authorList>
    </citation>
    <scope>NUCLEOTIDE SEQUENCE [LARGE SCALE GENOMIC DNA]</scope>
    <source>
        <strain evidence="1 2">HSMS-39</strain>
    </source>
</reference>
<dbReference type="InterPro" id="IPR045538">
    <property type="entry name" value="CIS_TMP"/>
</dbReference>
<evidence type="ECO:0000313" key="1">
    <source>
        <dbReference type="EMBL" id="THH39404.1"/>
    </source>
</evidence>
<sequence>MAGQHHIRRQELFLELPSVDPRQANRWHDRLERLQERVIEPELRRQLDCHAPPGVTLHLDHLDVEIALDHLDRLDDDFAAAFAVALARELSAAHAPAAAQSPAVVVPAVLHFLATGTLPWDYPTLAAFEAGVSRWLPQASTTDWWPLLRFLDRHPAWFIGRGAQVPGKFLERAWWVLTRGTDANPDDPLTSDHPPTDPVHWQRQWQNFRWLTDPAHAREAGPAQEAPIILSETEAYFPDHAGLVLLHPYLAYLLRQVGAVTDTGDRPDLPRAAALLHYLVTGRTDCREWDLPLVKVLLGLSPADYLAVATSLSESDRAAADALLDGVIGHWSALGSTGRDGLREGFLQRPGVLTLVPGGWQLEVESRAHDLLLNRLPWSFSLIKTPWMEGRLHVNWS</sequence>
<organism evidence="1 2">
    <name type="scientific">Neolewinella litorea</name>
    <dbReference type="NCBI Taxonomy" id="2562452"/>
    <lineage>
        <taxon>Bacteria</taxon>
        <taxon>Pseudomonadati</taxon>
        <taxon>Bacteroidota</taxon>
        <taxon>Saprospiria</taxon>
        <taxon>Saprospirales</taxon>
        <taxon>Lewinellaceae</taxon>
        <taxon>Neolewinella</taxon>
    </lineage>
</organism>
<protein>
    <submittedName>
        <fullName evidence="1">Uncharacterized protein</fullName>
    </submittedName>
</protein>
<dbReference type="Proteomes" id="UP000308528">
    <property type="component" value="Unassembled WGS sequence"/>
</dbReference>
<dbReference type="OrthoDB" id="1488184at2"/>
<dbReference type="AlphaFoldDB" id="A0A4S4NI45"/>